<organism evidence="1 2">
    <name type="scientific">Sulfurirhabdus autotrophica</name>
    <dbReference type="NCBI Taxonomy" id="1706046"/>
    <lineage>
        <taxon>Bacteria</taxon>
        <taxon>Pseudomonadati</taxon>
        <taxon>Pseudomonadota</taxon>
        <taxon>Betaproteobacteria</taxon>
        <taxon>Nitrosomonadales</taxon>
        <taxon>Sulfuricellaceae</taxon>
        <taxon>Sulfurirhabdus</taxon>
    </lineage>
</organism>
<dbReference type="OrthoDB" id="9804786at2"/>
<proteinExistence type="predicted"/>
<protein>
    <submittedName>
        <fullName evidence="1">Glutamate-cysteine ligase</fullName>
    </submittedName>
</protein>
<dbReference type="InterPro" id="IPR006336">
    <property type="entry name" value="GCS2"/>
</dbReference>
<sequence>MSGNLALHAFTGYGIELEYMIVDQHTLAVIPMADELLRMEAGSYVSDVARGKVGWSNELVKHLIEIKNPSPVPAIAPLVATFQAEIQYINRLLAPHNAMLMPSAMHPWMNPSNETRLWDHDHADIYQAFDHIFNCKQHGWANLQSMHLNLPFFNDEEFSRLHAAIRLVLPIIPAIAASSPIIEGNLTHFQDCRMEVYRSHPIKIPSIIGQVIPETAMTKFQYAEQILSPMYRDIAIFDPDGVLQHEWLNARGAIPRFDRNAIEIRVIDLQECPQADLAIASAVIAVVRAFYDNHWATLEKQQQFSTERLVQIMHHCIRDAEKAMIEDADFLTLMGFPVARCEARELWRHFIEVLMWHKPAHDETEHAILNIILEQGPLARRILQAVSGDFSHQNLKAVYLSLCNCLENGQVFQPQHA</sequence>
<dbReference type="SUPFAM" id="SSF55931">
    <property type="entry name" value="Glutamine synthetase/guanido kinase"/>
    <property type="match status" value="1"/>
</dbReference>
<accession>A0A4R3YIC1</accession>
<name>A0A4R3YIC1_9PROT</name>
<dbReference type="PANTHER" id="PTHR36510:SF1">
    <property type="entry name" value="GLUTAMATE--CYSTEINE LIGASE 2-RELATED"/>
    <property type="match status" value="1"/>
</dbReference>
<dbReference type="PANTHER" id="PTHR36510">
    <property type="entry name" value="GLUTAMATE--CYSTEINE LIGASE 2-RELATED"/>
    <property type="match status" value="1"/>
</dbReference>
<dbReference type="GO" id="GO:0042398">
    <property type="term" value="P:modified amino acid biosynthetic process"/>
    <property type="evidence" value="ECO:0007669"/>
    <property type="project" value="InterPro"/>
</dbReference>
<evidence type="ECO:0000313" key="2">
    <source>
        <dbReference type="Proteomes" id="UP000295367"/>
    </source>
</evidence>
<dbReference type="GO" id="GO:0004357">
    <property type="term" value="F:glutamate-cysteine ligase activity"/>
    <property type="evidence" value="ECO:0007669"/>
    <property type="project" value="InterPro"/>
</dbReference>
<dbReference type="InterPro" id="IPR050141">
    <property type="entry name" value="GCL_type2/YbdK_subfam"/>
</dbReference>
<dbReference type="InterPro" id="IPR014746">
    <property type="entry name" value="Gln_synth/guanido_kin_cat_dom"/>
</dbReference>
<reference evidence="1 2" key="1">
    <citation type="submission" date="2019-03" db="EMBL/GenBank/DDBJ databases">
        <title>Genomic Encyclopedia of Type Strains, Phase IV (KMG-IV): sequencing the most valuable type-strain genomes for metagenomic binning, comparative biology and taxonomic classification.</title>
        <authorList>
            <person name="Goeker M."/>
        </authorList>
    </citation>
    <scope>NUCLEOTIDE SEQUENCE [LARGE SCALE GENOMIC DNA]</scope>
    <source>
        <strain evidence="1 2">DSM 100309</strain>
    </source>
</reference>
<keyword evidence="2" id="KW-1185">Reference proteome</keyword>
<gene>
    <name evidence="1" type="ORF">EDC63_101365</name>
</gene>
<dbReference type="EMBL" id="SMCO01000001">
    <property type="protein sequence ID" value="TCV90393.1"/>
    <property type="molecule type" value="Genomic_DNA"/>
</dbReference>
<dbReference type="AlphaFoldDB" id="A0A4R3YIC1"/>
<dbReference type="Proteomes" id="UP000295367">
    <property type="component" value="Unassembled WGS sequence"/>
</dbReference>
<dbReference type="Pfam" id="PF04107">
    <property type="entry name" value="GCS2"/>
    <property type="match status" value="1"/>
</dbReference>
<comment type="caution">
    <text evidence="1">The sequence shown here is derived from an EMBL/GenBank/DDBJ whole genome shotgun (WGS) entry which is preliminary data.</text>
</comment>
<dbReference type="Gene3D" id="3.30.590.20">
    <property type="match status" value="1"/>
</dbReference>
<evidence type="ECO:0000313" key="1">
    <source>
        <dbReference type="EMBL" id="TCV90393.1"/>
    </source>
</evidence>
<dbReference type="RefSeq" id="WP_124947662.1">
    <property type="nucleotide sequence ID" value="NZ_BHVT01000073.1"/>
</dbReference>
<keyword evidence="1" id="KW-0436">Ligase</keyword>